<feature type="compositionally biased region" description="Acidic residues" evidence="6">
    <location>
        <begin position="110"/>
        <end position="123"/>
    </location>
</feature>
<keyword evidence="3" id="KW-0813">Transport</keyword>
<keyword evidence="3" id="KW-0864">Zinc transport</keyword>
<feature type="region of interest" description="Disordered" evidence="6">
    <location>
        <begin position="1"/>
        <end position="132"/>
    </location>
</feature>
<feature type="compositionally biased region" description="Polar residues" evidence="6">
    <location>
        <begin position="53"/>
        <end position="67"/>
    </location>
</feature>
<feature type="transmembrane region" description="Helical" evidence="7">
    <location>
        <begin position="173"/>
        <end position="192"/>
    </location>
</feature>
<keyword evidence="10" id="KW-1185">Reference proteome</keyword>
<dbReference type="InterPro" id="IPR027469">
    <property type="entry name" value="Cation_efflux_TMD_sf"/>
</dbReference>
<reference evidence="9" key="1">
    <citation type="journal article" date="2020" name="Fungal Divers.">
        <title>Resolving the Mortierellaceae phylogeny through synthesis of multi-gene phylogenetics and phylogenomics.</title>
        <authorList>
            <person name="Vandepol N."/>
            <person name="Liber J."/>
            <person name="Desiro A."/>
            <person name="Na H."/>
            <person name="Kennedy M."/>
            <person name="Barry K."/>
            <person name="Grigoriev I.V."/>
            <person name="Miller A.N."/>
            <person name="O'Donnell K."/>
            <person name="Stajich J.E."/>
            <person name="Bonito G."/>
        </authorList>
    </citation>
    <scope>NUCLEOTIDE SEQUENCE</scope>
    <source>
        <strain evidence="9">MES-2147</strain>
    </source>
</reference>
<dbReference type="Gene3D" id="1.20.1510.10">
    <property type="entry name" value="Cation efflux protein transmembrane domain"/>
    <property type="match status" value="1"/>
</dbReference>
<dbReference type="GO" id="GO:0098771">
    <property type="term" value="P:inorganic ion homeostasis"/>
    <property type="evidence" value="ECO:0007669"/>
    <property type="project" value="UniProtKB-ARBA"/>
</dbReference>
<dbReference type="InterPro" id="IPR050681">
    <property type="entry name" value="CDF/SLC30A"/>
</dbReference>
<keyword evidence="2 7" id="KW-0812">Transmembrane</keyword>
<keyword evidence="5 7" id="KW-0472">Membrane</keyword>
<dbReference type="OrthoDB" id="9944568at2759"/>
<organism evidence="9 10">
    <name type="scientific">Modicella reniformis</name>
    <dbReference type="NCBI Taxonomy" id="1440133"/>
    <lineage>
        <taxon>Eukaryota</taxon>
        <taxon>Fungi</taxon>
        <taxon>Fungi incertae sedis</taxon>
        <taxon>Mucoromycota</taxon>
        <taxon>Mortierellomycotina</taxon>
        <taxon>Mortierellomycetes</taxon>
        <taxon>Mortierellales</taxon>
        <taxon>Mortierellaceae</taxon>
        <taxon>Modicella</taxon>
    </lineage>
</organism>
<dbReference type="InterPro" id="IPR002524">
    <property type="entry name" value="Cation_efflux"/>
</dbReference>
<gene>
    <name evidence="9" type="ORF">BGZ65_011377</name>
</gene>
<comment type="caution">
    <text evidence="9">The sequence shown here is derived from an EMBL/GenBank/DDBJ whole genome shotgun (WGS) entry which is preliminary data.</text>
</comment>
<dbReference type="GO" id="GO:0030003">
    <property type="term" value="P:intracellular monoatomic cation homeostasis"/>
    <property type="evidence" value="ECO:0007669"/>
    <property type="project" value="UniProtKB-ARBA"/>
</dbReference>
<dbReference type="EMBL" id="JAAAHW010006432">
    <property type="protein sequence ID" value="KAF9961002.1"/>
    <property type="molecule type" value="Genomic_DNA"/>
</dbReference>
<dbReference type="SUPFAM" id="SSF161111">
    <property type="entry name" value="Cation efflux protein transmembrane domain-like"/>
    <property type="match status" value="1"/>
</dbReference>
<dbReference type="PANTHER" id="PTHR11562">
    <property type="entry name" value="CATION EFFLUX PROTEIN/ ZINC TRANSPORTER"/>
    <property type="match status" value="1"/>
</dbReference>
<evidence type="ECO:0000256" key="5">
    <source>
        <dbReference type="ARBA" id="ARBA00023136"/>
    </source>
</evidence>
<accession>A0A9P6J3L7</accession>
<protein>
    <recommendedName>
        <fullName evidence="8">Cation efflux protein transmembrane domain-containing protein</fullName>
    </recommendedName>
</protein>
<evidence type="ECO:0000256" key="1">
    <source>
        <dbReference type="ARBA" id="ARBA00004141"/>
    </source>
</evidence>
<dbReference type="GO" id="GO:0005886">
    <property type="term" value="C:plasma membrane"/>
    <property type="evidence" value="ECO:0007669"/>
    <property type="project" value="TreeGrafter"/>
</dbReference>
<keyword evidence="4 7" id="KW-1133">Transmembrane helix</keyword>
<feature type="transmembrane region" description="Helical" evidence="7">
    <location>
        <begin position="204"/>
        <end position="228"/>
    </location>
</feature>
<evidence type="ECO:0000256" key="4">
    <source>
        <dbReference type="ARBA" id="ARBA00022989"/>
    </source>
</evidence>
<dbReference type="Pfam" id="PF01545">
    <property type="entry name" value="Cation_efflux"/>
    <property type="match status" value="1"/>
</dbReference>
<evidence type="ECO:0000313" key="9">
    <source>
        <dbReference type="EMBL" id="KAF9961002.1"/>
    </source>
</evidence>
<keyword evidence="3" id="KW-0862">Zinc</keyword>
<proteinExistence type="predicted"/>
<keyword evidence="3" id="KW-0406">Ion transport</keyword>
<name>A0A9P6J3L7_9FUNG</name>
<dbReference type="AlphaFoldDB" id="A0A9P6J3L7"/>
<evidence type="ECO:0000256" key="6">
    <source>
        <dbReference type="SAM" id="MobiDB-lite"/>
    </source>
</evidence>
<dbReference type="InterPro" id="IPR058533">
    <property type="entry name" value="Cation_efflux_TM"/>
</dbReference>
<dbReference type="PANTHER" id="PTHR11562:SF17">
    <property type="entry name" value="RE54080P-RELATED"/>
    <property type="match status" value="1"/>
</dbReference>
<evidence type="ECO:0000259" key="8">
    <source>
        <dbReference type="Pfam" id="PF01545"/>
    </source>
</evidence>
<evidence type="ECO:0000256" key="7">
    <source>
        <dbReference type="SAM" id="Phobius"/>
    </source>
</evidence>
<evidence type="ECO:0000256" key="3">
    <source>
        <dbReference type="ARBA" id="ARBA00022906"/>
    </source>
</evidence>
<evidence type="ECO:0000256" key="2">
    <source>
        <dbReference type="ARBA" id="ARBA00022692"/>
    </source>
</evidence>
<sequence>MLSHAGAYEDDEPLIPLMDRDNGQLTGTSKQQQQQHHHHHHAPQDNIIKPSKLSGSTAHNSISSLSGTEHKDHHHHHLLHHLDSTQKLSISSGCGGHHAAGHSASPSDIGDGDADADDSDGDDNGPLLLETQKSTERDKRRLKIAIGLCSTFFVIELIGGLWSDSLALLSDSFHLLTDITSFVIALAAIYLSRRPSTATHTFGYHRAEVLGALSSIFLIWGLTFLLVIEAYDRVKHPIDINGKTMSIVAGLGVFVNIL</sequence>
<evidence type="ECO:0000313" key="10">
    <source>
        <dbReference type="Proteomes" id="UP000749646"/>
    </source>
</evidence>
<dbReference type="NCBIfam" id="TIGR01297">
    <property type="entry name" value="CDF"/>
    <property type="match status" value="1"/>
</dbReference>
<dbReference type="Proteomes" id="UP000749646">
    <property type="component" value="Unassembled WGS sequence"/>
</dbReference>
<dbReference type="GO" id="GO:0005385">
    <property type="term" value="F:zinc ion transmembrane transporter activity"/>
    <property type="evidence" value="ECO:0007669"/>
    <property type="project" value="TreeGrafter"/>
</dbReference>
<comment type="subcellular location">
    <subcellularLocation>
        <location evidence="1">Membrane</location>
        <topology evidence="1">Multi-pass membrane protein</topology>
    </subcellularLocation>
</comment>
<feature type="domain" description="Cation efflux protein transmembrane" evidence="8">
    <location>
        <begin position="142"/>
        <end position="257"/>
    </location>
</feature>
<feature type="transmembrane region" description="Helical" evidence="7">
    <location>
        <begin position="142"/>
        <end position="161"/>
    </location>
</feature>